<name>A0A1Y1I0A0_KLENI</name>
<keyword evidence="20" id="KW-0808">Transferase</keyword>
<evidence type="ECO:0000313" key="20">
    <source>
        <dbReference type="EMBL" id="GAQ83873.1"/>
    </source>
</evidence>
<reference evidence="20 21" key="1">
    <citation type="journal article" date="2014" name="Nat. Commun.">
        <title>Klebsormidium flaccidum genome reveals primary factors for plant terrestrial adaptation.</title>
        <authorList>
            <person name="Hori K."/>
            <person name="Maruyama F."/>
            <person name="Fujisawa T."/>
            <person name="Togashi T."/>
            <person name="Yamamoto N."/>
            <person name="Seo M."/>
            <person name="Sato S."/>
            <person name="Yamada T."/>
            <person name="Mori H."/>
            <person name="Tajima N."/>
            <person name="Moriyama T."/>
            <person name="Ikeuchi M."/>
            <person name="Watanabe M."/>
            <person name="Wada H."/>
            <person name="Kobayashi K."/>
            <person name="Saito M."/>
            <person name="Masuda T."/>
            <person name="Sasaki-Sekimoto Y."/>
            <person name="Mashiguchi K."/>
            <person name="Awai K."/>
            <person name="Shimojima M."/>
            <person name="Masuda S."/>
            <person name="Iwai M."/>
            <person name="Nobusawa T."/>
            <person name="Narise T."/>
            <person name="Kondo S."/>
            <person name="Saito H."/>
            <person name="Sato R."/>
            <person name="Murakawa M."/>
            <person name="Ihara Y."/>
            <person name="Oshima-Yamada Y."/>
            <person name="Ohtaka K."/>
            <person name="Satoh M."/>
            <person name="Sonobe K."/>
            <person name="Ishii M."/>
            <person name="Ohtani R."/>
            <person name="Kanamori-Sato M."/>
            <person name="Honoki R."/>
            <person name="Miyazaki D."/>
            <person name="Mochizuki H."/>
            <person name="Umetsu J."/>
            <person name="Higashi K."/>
            <person name="Shibata D."/>
            <person name="Kamiya Y."/>
            <person name="Sato N."/>
            <person name="Nakamura Y."/>
            <person name="Tabata S."/>
            <person name="Ida S."/>
            <person name="Kurokawa K."/>
            <person name="Ohta H."/>
        </authorList>
    </citation>
    <scope>NUCLEOTIDE SEQUENCE [LARGE SCALE GENOMIC DNA]</scope>
    <source>
        <strain evidence="20 21">NIES-2285</strain>
    </source>
</reference>
<dbReference type="PROSITE" id="PS50404">
    <property type="entry name" value="GST_NTER"/>
    <property type="match status" value="1"/>
</dbReference>
<dbReference type="GO" id="GO:0016740">
    <property type="term" value="F:transferase activity"/>
    <property type="evidence" value="ECO:0007669"/>
    <property type="project" value="UniProtKB-KW"/>
</dbReference>
<accession>A0A1Y1I0A0</accession>
<dbReference type="PROSITE" id="PS00195">
    <property type="entry name" value="GLUTAREDOXIN_1"/>
    <property type="match status" value="1"/>
</dbReference>
<dbReference type="Proteomes" id="UP000054558">
    <property type="component" value="Unassembled WGS sequence"/>
</dbReference>
<keyword evidence="11" id="KW-0443">Lipid metabolism</keyword>
<keyword evidence="14" id="KW-0413">Isomerase</keyword>
<dbReference type="InterPro" id="IPR034335">
    <property type="entry name" value="PGES2_C"/>
</dbReference>
<keyword evidence="9" id="KW-0276">Fatty acid metabolism</keyword>
<dbReference type="SFLD" id="SFLDG01203">
    <property type="entry name" value="Prostaglandin_E_synthase_like1"/>
    <property type="match status" value="1"/>
</dbReference>
<sequence length="281" mass="31487">MSQATGSGGRNGSYQNWLAAGAFPVAVAAYSGVALAKEKAPLALPGEVVLYQYEACPFCNKVKAFLDYHDISYKVVEVNPIGKKELKWSEYKKVPVLVVDGEPLNDSTNIISLLDERIYGKDKKPVASNTEEEKWRSWVDDYFVHLLSPNIYRTPSEALEAFDYITTNGNFTAWERAYAKYSGAIAMYFVGKRLKKKHNIEDERRDLFQAADKWVDAVGGRQFMGGEKPNLADLAVFGVLRPIRNMQTGRDLMANSKIGPWYARMEAEVGESNRLSDAPHV</sequence>
<evidence type="ECO:0000256" key="14">
    <source>
        <dbReference type="ARBA" id="ARBA00023235"/>
    </source>
</evidence>
<keyword evidence="5" id="KW-0644">Prostaglandin metabolism</keyword>
<keyword evidence="8" id="KW-0812">Transmembrane</keyword>
<dbReference type="AlphaFoldDB" id="A0A1Y1I0A0"/>
<dbReference type="SFLD" id="SFLDS00019">
    <property type="entry name" value="Glutathione_Transferase_(cytos"/>
    <property type="match status" value="1"/>
</dbReference>
<keyword evidence="10" id="KW-1133">Transmembrane helix</keyword>
<evidence type="ECO:0000256" key="13">
    <source>
        <dbReference type="ARBA" id="ARBA00023160"/>
    </source>
</evidence>
<evidence type="ECO:0000256" key="4">
    <source>
        <dbReference type="ARBA" id="ARBA00019474"/>
    </source>
</evidence>
<dbReference type="InterPro" id="IPR011767">
    <property type="entry name" value="GLR_AS"/>
</dbReference>
<dbReference type="SUPFAM" id="SSF52833">
    <property type="entry name" value="Thioredoxin-like"/>
    <property type="match status" value="1"/>
</dbReference>
<feature type="domain" description="GST N-terminal" evidence="19">
    <location>
        <begin position="46"/>
        <end position="122"/>
    </location>
</feature>
<comment type="catalytic activity">
    <reaction evidence="15">
        <text>prostaglandin H2 = (12S)-hydroxy-(5Z,8E,10E)-heptadecatrienoate + malonaldehyde</text>
        <dbReference type="Rhea" id="RHEA:48644"/>
        <dbReference type="ChEBI" id="CHEBI:57405"/>
        <dbReference type="ChEBI" id="CHEBI:90694"/>
        <dbReference type="ChEBI" id="CHEBI:566274"/>
    </reaction>
    <physiologicalReaction direction="left-to-right" evidence="15">
        <dbReference type="Rhea" id="RHEA:48645"/>
    </physiologicalReaction>
</comment>
<comment type="pathway">
    <text evidence="1">Lipid metabolism; prostaglandin biosynthesis.</text>
</comment>
<dbReference type="EC" id="5.3.99.3" evidence="3"/>
<dbReference type="Gene3D" id="3.40.30.10">
    <property type="entry name" value="Glutaredoxin"/>
    <property type="match status" value="1"/>
</dbReference>
<evidence type="ECO:0000256" key="6">
    <source>
        <dbReference type="ARBA" id="ARBA00022516"/>
    </source>
</evidence>
<keyword evidence="21" id="KW-1185">Reference proteome</keyword>
<keyword evidence="13" id="KW-0275">Fatty acid biosynthesis</keyword>
<dbReference type="Gene3D" id="1.20.1050.10">
    <property type="match status" value="1"/>
</dbReference>
<organism evidence="20 21">
    <name type="scientific">Klebsormidium nitens</name>
    <name type="common">Green alga</name>
    <name type="synonym">Ulothrix nitens</name>
    <dbReference type="NCBI Taxonomy" id="105231"/>
    <lineage>
        <taxon>Eukaryota</taxon>
        <taxon>Viridiplantae</taxon>
        <taxon>Streptophyta</taxon>
        <taxon>Klebsormidiophyceae</taxon>
        <taxon>Klebsormidiales</taxon>
        <taxon>Klebsormidiaceae</taxon>
        <taxon>Klebsormidium</taxon>
    </lineage>
</organism>
<dbReference type="PANTHER" id="PTHR12782">
    <property type="entry name" value="MICROSOMAL PROSTAGLANDIN E SYNTHASE-2"/>
    <property type="match status" value="1"/>
</dbReference>
<proteinExistence type="inferred from homology"/>
<evidence type="ECO:0000256" key="9">
    <source>
        <dbReference type="ARBA" id="ARBA00022832"/>
    </source>
</evidence>
<dbReference type="OMA" id="DYCLTEG"/>
<keyword evidence="7" id="KW-0643">Prostaglandin biosynthesis</keyword>
<dbReference type="SUPFAM" id="SSF47616">
    <property type="entry name" value="GST C-terminal domain-like"/>
    <property type="match status" value="1"/>
</dbReference>
<dbReference type="EMBL" id="DF237115">
    <property type="protein sequence ID" value="GAQ83873.1"/>
    <property type="molecule type" value="Genomic_DNA"/>
</dbReference>
<dbReference type="GO" id="GO:0012505">
    <property type="term" value="C:endomembrane system"/>
    <property type="evidence" value="ECO:0007669"/>
    <property type="project" value="UniProtKB-SubCell"/>
</dbReference>
<dbReference type="GO" id="GO:0050220">
    <property type="term" value="F:prostaglandin-E synthase activity"/>
    <property type="evidence" value="ECO:0000318"/>
    <property type="project" value="GO_Central"/>
</dbReference>
<dbReference type="GO" id="GO:0005739">
    <property type="term" value="C:mitochondrion"/>
    <property type="evidence" value="ECO:0000318"/>
    <property type="project" value="GO_Central"/>
</dbReference>
<dbReference type="InterPro" id="IPR036249">
    <property type="entry name" value="Thioredoxin-like_sf"/>
</dbReference>
<evidence type="ECO:0000256" key="17">
    <source>
        <dbReference type="ARBA" id="ARBA00031041"/>
    </source>
</evidence>
<dbReference type="PROSITE" id="PS51354">
    <property type="entry name" value="GLUTAREDOXIN_2"/>
    <property type="match status" value="1"/>
</dbReference>
<dbReference type="InterPro" id="IPR034334">
    <property type="entry name" value="PGES2"/>
</dbReference>
<evidence type="ECO:0000256" key="16">
    <source>
        <dbReference type="ARBA" id="ARBA00023931"/>
    </source>
</evidence>
<dbReference type="UniPathway" id="UPA00662"/>
<evidence type="ECO:0000256" key="12">
    <source>
        <dbReference type="ARBA" id="ARBA00023136"/>
    </source>
</evidence>
<dbReference type="InterPro" id="IPR004045">
    <property type="entry name" value="Glutathione_S-Trfase_N"/>
</dbReference>
<dbReference type="GO" id="GO:0001516">
    <property type="term" value="P:prostaglandin biosynthetic process"/>
    <property type="evidence" value="ECO:0007669"/>
    <property type="project" value="UniProtKB-UniPathway"/>
</dbReference>
<evidence type="ECO:0000256" key="18">
    <source>
        <dbReference type="ARBA" id="ARBA00037847"/>
    </source>
</evidence>
<evidence type="ECO:0000256" key="2">
    <source>
        <dbReference type="ARBA" id="ARBA00007409"/>
    </source>
</evidence>
<comment type="subcellular location">
    <subcellularLocation>
        <location evidence="18">Endomembrane system</location>
        <topology evidence="18">Single-pass membrane protein</topology>
    </subcellularLocation>
</comment>
<protein>
    <recommendedName>
        <fullName evidence="4">Prostaglandin E synthase 2</fullName>
        <ecNumber evidence="3">5.3.99.3</ecNumber>
    </recommendedName>
    <alternativeName>
        <fullName evidence="17">Microsomal prostaglandin E synthase 2</fullName>
    </alternativeName>
</protein>
<dbReference type="InterPro" id="IPR040079">
    <property type="entry name" value="Glutathione_S-Trfase"/>
</dbReference>
<evidence type="ECO:0000256" key="8">
    <source>
        <dbReference type="ARBA" id="ARBA00022692"/>
    </source>
</evidence>
<keyword evidence="6" id="KW-0444">Lipid biosynthesis</keyword>
<dbReference type="STRING" id="105231.A0A1Y1I0A0"/>
<dbReference type="Pfam" id="PF13417">
    <property type="entry name" value="GST_N_3"/>
    <property type="match status" value="1"/>
</dbReference>
<evidence type="ECO:0000256" key="15">
    <source>
        <dbReference type="ARBA" id="ARBA00023930"/>
    </source>
</evidence>
<comment type="similarity">
    <text evidence="2">Belongs to the GST superfamily.</text>
</comment>
<dbReference type="CDD" id="cd03197">
    <property type="entry name" value="GST_C_mPGES2"/>
    <property type="match status" value="1"/>
</dbReference>
<dbReference type="SFLD" id="SFLDG01182">
    <property type="entry name" value="Prostaglandin_E_synthase_like"/>
    <property type="match status" value="1"/>
</dbReference>
<evidence type="ECO:0000256" key="10">
    <source>
        <dbReference type="ARBA" id="ARBA00022989"/>
    </source>
</evidence>
<dbReference type="PANTHER" id="PTHR12782:SF5">
    <property type="entry name" value="PROSTAGLANDIN E SYNTHASE 2"/>
    <property type="match status" value="1"/>
</dbReference>
<evidence type="ECO:0000313" key="21">
    <source>
        <dbReference type="Proteomes" id="UP000054558"/>
    </source>
</evidence>
<evidence type="ECO:0000256" key="1">
    <source>
        <dbReference type="ARBA" id="ARBA00004702"/>
    </source>
</evidence>
<comment type="catalytic activity">
    <reaction evidence="16">
        <text>prostaglandin H2 = prostaglandin E2</text>
        <dbReference type="Rhea" id="RHEA:12893"/>
        <dbReference type="ChEBI" id="CHEBI:57405"/>
        <dbReference type="ChEBI" id="CHEBI:606564"/>
        <dbReference type="EC" id="5.3.99.3"/>
    </reaction>
    <physiologicalReaction direction="left-to-right" evidence="16">
        <dbReference type="Rhea" id="RHEA:12894"/>
    </physiologicalReaction>
</comment>
<evidence type="ECO:0000256" key="5">
    <source>
        <dbReference type="ARBA" id="ARBA00022501"/>
    </source>
</evidence>
<evidence type="ECO:0000256" key="11">
    <source>
        <dbReference type="ARBA" id="ARBA00023098"/>
    </source>
</evidence>
<keyword evidence="12" id="KW-0472">Membrane</keyword>
<evidence type="ECO:0000259" key="19">
    <source>
        <dbReference type="PROSITE" id="PS50404"/>
    </source>
</evidence>
<gene>
    <name evidence="20" type="ORF">KFL_001660100</name>
</gene>
<evidence type="ECO:0000256" key="3">
    <source>
        <dbReference type="ARBA" id="ARBA00012203"/>
    </source>
</evidence>
<dbReference type="OrthoDB" id="423541at2759"/>
<dbReference type="InterPro" id="IPR036282">
    <property type="entry name" value="Glutathione-S-Trfase_C_sf"/>
</dbReference>
<evidence type="ECO:0000256" key="7">
    <source>
        <dbReference type="ARBA" id="ARBA00022585"/>
    </source>
</evidence>